<dbReference type="GO" id="GO:0009536">
    <property type="term" value="C:plastid"/>
    <property type="evidence" value="ECO:0007669"/>
    <property type="project" value="UniProtKB-SubCell"/>
</dbReference>
<evidence type="ECO:0000313" key="10">
    <source>
        <dbReference type="EMBL" id="ASN78904.1"/>
    </source>
</evidence>
<dbReference type="GO" id="GO:0019843">
    <property type="term" value="F:rRNA binding"/>
    <property type="evidence" value="ECO:0007669"/>
    <property type="project" value="UniProtKB-KW"/>
</dbReference>
<reference evidence="9" key="1">
    <citation type="journal article" date="2017" name="New Phytol.">
        <title>On the brink: the highly reduced plastomes of nonphotosynthetic Ericaceae.</title>
        <authorList>
            <person name="Braukmann T.W.A."/>
            <person name="Broe M.B."/>
            <person name="Stefanovic S."/>
            <person name="Freudenstein J.V."/>
        </authorList>
    </citation>
    <scope>NUCLEOTIDE SEQUENCE</scope>
    <source>
        <strain evidence="9">California</strain>
        <strain evidence="10">Washington</strain>
    </source>
</reference>
<dbReference type="EMBL" id="MF120261">
    <property type="protein sequence ID" value="ASN78881.1"/>
    <property type="molecule type" value="Genomic_DNA"/>
</dbReference>
<dbReference type="CDD" id="cd07026">
    <property type="entry name" value="Ribosomal_L20"/>
    <property type="match status" value="1"/>
</dbReference>
<dbReference type="GO" id="GO:0005840">
    <property type="term" value="C:ribosome"/>
    <property type="evidence" value="ECO:0007669"/>
    <property type="project" value="UniProtKB-KW"/>
</dbReference>
<evidence type="ECO:0000256" key="6">
    <source>
        <dbReference type="ARBA" id="ARBA00023274"/>
    </source>
</evidence>
<dbReference type="EMBL" id="MF120262">
    <property type="protein sequence ID" value="ASN78904.1"/>
    <property type="molecule type" value="Genomic_DNA"/>
</dbReference>
<dbReference type="PANTHER" id="PTHR10986">
    <property type="entry name" value="39S RIBOSOMAL PROTEIN L20"/>
    <property type="match status" value="1"/>
</dbReference>
<dbReference type="GO" id="GO:0003735">
    <property type="term" value="F:structural constituent of ribosome"/>
    <property type="evidence" value="ECO:0007669"/>
    <property type="project" value="InterPro"/>
</dbReference>
<dbReference type="PRINTS" id="PR00062">
    <property type="entry name" value="RIBOSOMALL20"/>
</dbReference>
<accession>A0A221SQR7</accession>
<dbReference type="GO" id="GO:1990904">
    <property type="term" value="C:ribonucleoprotein complex"/>
    <property type="evidence" value="ECO:0007669"/>
    <property type="project" value="UniProtKB-KW"/>
</dbReference>
<evidence type="ECO:0000256" key="5">
    <source>
        <dbReference type="ARBA" id="ARBA00022980"/>
    </source>
</evidence>
<sequence length="122" mass="14761">MTRISRGYIARRRRKKMRSFASGWSRSNLTRILTQHQIKALNSSYRDRNRKKINFRRLWITRINAVIRKIKTCYSYSKFINDLYKNGVIINRKILSQVAIFNKECLYQIYNKNLISNEIIKI</sequence>
<evidence type="ECO:0000256" key="7">
    <source>
        <dbReference type="RuleBase" id="RU000561"/>
    </source>
</evidence>
<name>A0A221SQR7_9ERIC</name>
<evidence type="ECO:0000256" key="4">
    <source>
        <dbReference type="ARBA" id="ARBA00022884"/>
    </source>
</evidence>
<dbReference type="HAMAP" id="MF_00382">
    <property type="entry name" value="Ribosomal_bL20"/>
    <property type="match status" value="1"/>
</dbReference>
<dbReference type="PROSITE" id="PS50096">
    <property type="entry name" value="IQ"/>
    <property type="match status" value="1"/>
</dbReference>
<comment type="function">
    <text evidence="8">Binds directly to 23S ribosomal RNA and is necessary for the in vitro assembly process of the 50S ribosomal subunit. It is not involved in the protein synthesizing functions of that subunit.</text>
</comment>
<geneLocation type="plastid" evidence="9"/>
<dbReference type="InterPro" id="IPR035566">
    <property type="entry name" value="Ribosomal_protein_bL20_C"/>
</dbReference>
<keyword evidence="3 8" id="KW-0699">rRNA-binding</keyword>
<dbReference type="RefSeq" id="YP_009413576.1">
    <property type="nucleotide sequence ID" value="NC_035580.1"/>
</dbReference>
<keyword evidence="6 7" id="KW-0687">Ribonucleoprotein</keyword>
<proteinExistence type="inferred from homology"/>
<organism evidence="9">
    <name type="scientific">Allotropa virgata</name>
    <dbReference type="NCBI Taxonomy" id="176242"/>
    <lineage>
        <taxon>Eukaryota</taxon>
        <taxon>Viridiplantae</taxon>
        <taxon>Streptophyta</taxon>
        <taxon>Embryophyta</taxon>
        <taxon>Tracheophyta</taxon>
        <taxon>Spermatophyta</taxon>
        <taxon>Magnoliopsida</taxon>
        <taxon>eudicotyledons</taxon>
        <taxon>Gunneridae</taxon>
        <taxon>Pentapetalae</taxon>
        <taxon>asterids</taxon>
        <taxon>Ericales</taxon>
        <taxon>Ericaceae</taxon>
        <taxon>Pyroloideae</taxon>
        <taxon>Monotropeae</taxon>
        <taxon>Allotropa</taxon>
    </lineage>
</organism>
<evidence type="ECO:0000256" key="3">
    <source>
        <dbReference type="ARBA" id="ARBA00022730"/>
    </source>
</evidence>
<keyword evidence="5 7" id="KW-0689">Ribosomal protein</keyword>
<gene>
    <name evidence="9" type="primary">rpl20</name>
</gene>
<keyword evidence="4 8" id="KW-0694">RNA-binding</keyword>
<comment type="subcellular location">
    <subcellularLocation>
        <location evidence="1">Plastid</location>
    </subcellularLocation>
</comment>
<dbReference type="Gene3D" id="1.10.1900.20">
    <property type="entry name" value="Ribosomal protein L20"/>
    <property type="match status" value="1"/>
</dbReference>
<evidence type="ECO:0000256" key="2">
    <source>
        <dbReference type="ARBA" id="ARBA00007698"/>
    </source>
</evidence>
<protein>
    <recommendedName>
        <fullName evidence="8">50S ribosomal protein L20</fullName>
    </recommendedName>
</protein>
<evidence type="ECO:0000256" key="8">
    <source>
        <dbReference type="RuleBase" id="RU004311"/>
    </source>
</evidence>
<dbReference type="FunFam" id="1.10.1900.20:FF:000001">
    <property type="entry name" value="50S ribosomal protein L20"/>
    <property type="match status" value="1"/>
</dbReference>
<comment type="similarity">
    <text evidence="2 7">Belongs to the bacterial ribosomal protein bL20 family.</text>
</comment>
<dbReference type="SUPFAM" id="SSF74731">
    <property type="entry name" value="Ribosomal protein L20"/>
    <property type="match status" value="1"/>
</dbReference>
<dbReference type="GO" id="GO:0006412">
    <property type="term" value="P:translation"/>
    <property type="evidence" value="ECO:0007669"/>
    <property type="project" value="InterPro"/>
</dbReference>
<evidence type="ECO:0000313" key="9">
    <source>
        <dbReference type="EMBL" id="ASN78881.1"/>
    </source>
</evidence>
<dbReference type="GeneID" id="33875139"/>
<evidence type="ECO:0000256" key="1">
    <source>
        <dbReference type="ARBA" id="ARBA00004474"/>
    </source>
</evidence>
<dbReference type="Gene3D" id="6.10.160.10">
    <property type="match status" value="1"/>
</dbReference>
<dbReference type="InterPro" id="IPR049946">
    <property type="entry name" value="RIBOSOMAL_L20_CS"/>
</dbReference>
<dbReference type="PROSITE" id="PS00937">
    <property type="entry name" value="RIBOSOMAL_L20"/>
    <property type="match status" value="1"/>
</dbReference>
<dbReference type="InterPro" id="IPR005813">
    <property type="entry name" value="Ribosomal_bL20"/>
</dbReference>
<dbReference type="NCBIfam" id="TIGR01032">
    <property type="entry name" value="rplT_bact"/>
    <property type="match status" value="1"/>
</dbReference>
<dbReference type="AlphaFoldDB" id="A0A221SQR7"/>
<dbReference type="Pfam" id="PF00453">
    <property type="entry name" value="Ribosomal_L20"/>
    <property type="match status" value="1"/>
</dbReference>
<keyword evidence="9" id="KW-0934">Plastid</keyword>